<dbReference type="AlphaFoldDB" id="A0A165H8Z0"/>
<evidence type="ECO:0000313" key="3">
    <source>
        <dbReference type="Proteomes" id="UP000076842"/>
    </source>
</evidence>
<name>A0A165H8Z0_9BASI</name>
<keyword evidence="1" id="KW-1133">Transmembrane helix</keyword>
<dbReference type="EMBL" id="KV423945">
    <property type="protein sequence ID" value="KZT58998.1"/>
    <property type="molecule type" value="Genomic_DNA"/>
</dbReference>
<accession>A0A165H8Z0</accession>
<dbReference type="PANTHER" id="PTHR41390:SF1">
    <property type="entry name" value="NADH-UBIQUINONE OXIDOREDUCTASE 213 KDA SUBUNIT"/>
    <property type="match status" value="1"/>
</dbReference>
<sequence length="237" mass="25475">MDPHAGRNVGHAVLISTILGATYGAGYGLLHRSSAAVFAFTTGTSAFLGTSIFFGIREWAVSPLLVATVPRGQYAHRRAQYHEPGHVDGPDPEEGWAGMRAYKVPDSALAGAVTGGTLNTLRRGRAGIIPGAVTIAVTAAALQYASNEAFIARIKLVARELKSSQTHPAQPAPPARGFSQLVLDTLGYVMPVRRIEDDEFVAVTRRRQEEIEARLGNIHRELLDLEAADERDKGALR</sequence>
<feature type="transmembrane region" description="Helical" evidence="1">
    <location>
        <begin position="36"/>
        <end position="56"/>
    </location>
</feature>
<protein>
    <submittedName>
        <fullName evidence="2">Uncharacterized protein</fullName>
    </submittedName>
</protein>
<dbReference type="InParanoid" id="A0A165H8Z0"/>
<organism evidence="2 3">
    <name type="scientific">Calocera cornea HHB12733</name>
    <dbReference type="NCBI Taxonomy" id="1353952"/>
    <lineage>
        <taxon>Eukaryota</taxon>
        <taxon>Fungi</taxon>
        <taxon>Dikarya</taxon>
        <taxon>Basidiomycota</taxon>
        <taxon>Agaricomycotina</taxon>
        <taxon>Dacrymycetes</taxon>
        <taxon>Dacrymycetales</taxon>
        <taxon>Dacrymycetaceae</taxon>
        <taxon>Calocera</taxon>
    </lineage>
</organism>
<gene>
    <name evidence="2" type="ORF">CALCODRAFT_219914</name>
</gene>
<dbReference type="STRING" id="1353952.A0A165H8Z0"/>
<dbReference type="OrthoDB" id="3366659at2759"/>
<reference evidence="2 3" key="1">
    <citation type="journal article" date="2016" name="Mol. Biol. Evol.">
        <title>Comparative Genomics of Early-Diverging Mushroom-Forming Fungi Provides Insights into the Origins of Lignocellulose Decay Capabilities.</title>
        <authorList>
            <person name="Nagy L.G."/>
            <person name="Riley R."/>
            <person name="Tritt A."/>
            <person name="Adam C."/>
            <person name="Daum C."/>
            <person name="Floudas D."/>
            <person name="Sun H."/>
            <person name="Yadav J.S."/>
            <person name="Pangilinan J."/>
            <person name="Larsson K.H."/>
            <person name="Matsuura K."/>
            <person name="Barry K."/>
            <person name="Labutti K."/>
            <person name="Kuo R."/>
            <person name="Ohm R.A."/>
            <person name="Bhattacharya S.S."/>
            <person name="Shirouzu T."/>
            <person name="Yoshinaga Y."/>
            <person name="Martin F.M."/>
            <person name="Grigoriev I.V."/>
            <person name="Hibbett D.S."/>
        </authorList>
    </citation>
    <scope>NUCLEOTIDE SEQUENCE [LARGE SCALE GENOMIC DNA]</scope>
    <source>
        <strain evidence="2 3">HHB12733</strain>
    </source>
</reference>
<keyword evidence="1" id="KW-0812">Transmembrane</keyword>
<dbReference type="Proteomes" id="UP000076842">
    <property type="component" value="Unassembled WGS sequence"/>
</dbReference>
<keyword evidence="1" id="KW-0472">Membrane</keyword>
<feature type="transmembrane region" description="Helical" evidence="1">
    <location>
        <begin position="12"/>
        <end position="30"/>
    </location>
</feature>
<proteinExistence type="predicted"/>
<keyword evidence="3" id="KW-1185">Reference proteome</keyword>
<evidence type="ECO:0000313" key="2">
    <source>
        <dbReference type="EMBL" id="KZT58998.1"/>
    </source>
</evidence>
<evidence type="ECO:0000256" key="1">
    <source>
        <dbReference type="SAM" id="Phobius"/>
    </source>
</evidence>
<dbReference type="PANTHER" id="PTHR41390">
    <property type="entry name" value="CHROMOSOME 7, WHOLE GENOME SHOTGUN SEQUENCE"/>
    <property type="match status" value="1"/>
</dbReference>